<evidence type="ECO:0000313" key="1">
    <source>
        <dbReference type="EMBL" id="KAJ6723690.1"/>
    </source>
</evidence>
<gene>
    <name evidence="1" type="ORF">OIU74_008121</name>
</gene>
<reference evidence="1" key="1">
    <citation type="submission" date="2022-11" db="EMBL/GenBank/DDBJ databases">
        <authorList>
            <person name="Hyden B.L."/>
            <person name="Feng K."/>
            <person name="Yates T."/>
            <person name="Jawdy S."/>
            <person name="Smart L.B."/>
            <person name="Muchero W."/>
        </authorList>
    </citation>
    <scope>NUCLEOTIDE SEQUENCE</scope>
    <source>
        <tissue evidence="1">Shoot tip</tissue>
    </source>
</reference>
<dbReference type="AlphaFoldDB" id="A0A9Q0Z716"/>
<name>A0A9Q0Z716_9ROSI</name>
<comment type="caution">
    <text evidence="1">The sequence shown here is derived from an EMBL/GenBank/DDBJ whole genome shotgun (WGS) entry which is preliminary data.</text>
</comment>
<proteinExistence type="predicted"/>
<reference evidence="1" key="2">
    <citation type="journal article" date="2023" name="Int. J. Mol. Sci.">
        <title>De Novo Assembly and Annotation of 11 Diverse Shrub Willow (Salix) Genomes Reveals Novel Gene Organization in Sex-Linked Regions.</title>
        <authorList>
            <person name="Hyden B."/>
            <person name="Feng K."/>
            <person name="Yates T.B."/>
            <person name="Jawdy S."/>
            <person name="Cereghino C."/>
            <person name="Smart L.B."/>
            <person name="Muchero W."/>
        </authorList>
    </citation>
    <scope>NUCLEOTIDE SEQUENCE</scope>
    <source>
        <tissue evidence="1">Shoot tip</tissue>
    </source>
</reference>
<sequence>MAEASIGNMKLQEAAIEKRYRAKEEKRIGGEITLPANLKSYCQYNTSQIVDEYE</sequence>
<accession>A0A9Q0Z716</accession>
<dbReference type="Proteomes" id="UP001151752">
    <property type="component" value="Chromosome 14"/>
</dbReference>
<protein>
    <submittedName>
        <fullName evidence="1">Uncharacterized protein</fullName>
    </submittedName>
</protein>
<organism evidence="1 2">
    <name type="scientific">Salix koriyanagi</name>
    <dbReference type="NCBI Taxonomy" id="2511006"/>
    <lineage>
        <taxon>Eukaryota</taxon>
        <taxon>Viridiplantae</taxon>
        <taxon>Streptophyta</taxon>
        <taxon>Embryophyta</taxon>
        <taxon>Tracheophyta</taxon>
        <taxon>Spermatophyta</taxon>
        <taxon>Magnoliopsida</taxon>
        <taxon>eudicotyledons</taxon>
        <taxon>Gunneridae</taxon>
        <taxon>Pentapetalae</taxon>
        <taxon>rosids</taxon>
        <taxon>fabids</taxon>
        <taxon>Malpighiales</taxon>
        <taxon>Salicaceae</taxon>
        <taxon>Saliceae</taxon>
        <taxon>Salix</taxon>
    </lineage>
</organism>
<evidence type="ECO:0000313" key="2">
    <source>
        <dbReference type="Proteomes" id="UP001151752"/>
    </source>
</evidence>
<dbReference type="EMBL" id="JAPFFM010000013">
    <property type="protein sequence ID" value="KAJ6723690.1"/>
    <property type="molecule type" value="Genomic_DNA"/>
</dbReference>
<keyword evidence="2" id="KW-1185">Reference proteome</keyword>